<dbReference type="SFLD" id="SFLDS00003">
    <property type="entry name" value="Haloacid_Dehalogenase"/>
    <property type="match status" value="1"/>
</dbReference>
<dbReference type="NCBIfam" id="TIGR01509">
    <property type="entry name" value="HAD-SF-IA-v3"/>
    <property type="match status" value="1"/>
</dbReference>
<sequence>MNIEAVIFDMDGVIIDSEPLHRKLDDVLLSQYGIKVSKEEQLGFIGVTSCCKWERIKRKYNLSVPVEELIKKDRKLYLDSLKKDKNIEPIKGVDKFIKFFYERNLKLAIASSSPRNVIEIVIGKFELEKYFYKIISGDDVKNSKPSPDIFLKAAELLKVKPSRCMVVEDSKNGIEASKNAGMYCTAFRNLNSGNQELTKADLIVDSFDYALRWFANVKSE</sequence>
<dbReference type="InterPro" id="IPR023214">
    <property type="entry name" value="HAD_sf"/>
</dbReference>
<protein>
    <submittedName>
        <fullName evidence="1">HAD family hydrolase</fullName>
    </submittedName>
</protein>
<evidence type="ECO:0000313" key="1">
    <source>
        <dbReference type="EMBL" id="MEY8763927.1"/>
    </source>
</evidence>
<gene>
    <name evidence="1" type="ORF">AB8S09_09790</name>
</gene>
<dbReference type="Pfam" id="PF13419">
    <property type="entry name" value="HAD_2"/>
    <property type="match status" value="1"/>
</dbReference>
<dbReference type="PRINTS" id="PR00413">
    <property type="entry name" value="HADHALOGNASE"/>
</dbReference>
<dbReference type="CDD" id="cd16423">
    <property type="entry name" value="HAD_BPGM-like"/>
    <property type="match status" value="1"/>
</dbReference>
<dbReference type="Proteomes" id="UP001565220">
    <property type="component" value="Unassembled WGS sequence"/>
</dbReference>
<reference evidence="1 2" key="1">
    <citation type="submission" date="2024-08" db="EMBL/GenBank/DDBJ databases">
        <title>Clostridium lapicellarii sp. nov., and Clostridium renhuaiense sp. nov., two species isolated from the mud in a fermentation cellar used for producing sauce-flavour Chinese liquors.</title>
        <authorList>
            <person name="Yang F."/>
            <person name="Wang H."/>
            <person name="Chen L.Q."/>
            <person name="Zhou N."/>
            <person name="Lu J.J."/>
            <person name="Pu X.X."/>
            <person name="Wan B."/>
            <person name="Wang L."/>
            <person name="Liu S.J."/>
        </authorList>
    </citation>
    <scope>NUCLEOTIDE SEQUENCE [LARGE SCALE GENOMIC DNA]</scope>
    <source>
        <strain evidence="1 2">MT-113</strain>
    </source>
</reference>
<dbReference type="NCBIfam" id="TIGR01549">
    <property type="entry name" value="HAD-SF-IA-v1"/>
    <property type="match status" value="1"/>
</dbReference>
<dbReference type="InterPro" id="IPR006439">
    <property type="entry name" value="HAD-SF_hydro_IA"/>
</dbReference>
<dbReference type="SFLD" id="SFLDG01135">
    <property type="entry name" value="C1.5.6:_HAD__Beta-PGM__Phospha"/>
    <property type="match status" value="1"/>
</dbReference>
<dbReference type="GO" id="GO:0016787">
    <property type="term" value="F:hydrolase activity"/>
    <property type="evidence" value="ECO:0007669"/>
    <property type="project" value="UniProtKB-KW"/>
</dbReference>
<dbReference type="InterPro" id="IPR036412">
    <property type="entry name" value="HAD-like_sf"/>
</dbReference>
<dbReference type="PANTHER" id="PTHR18901:SF38">
    <property type="entry name" value="PSEUDOURIDINE-5'-PHOSPHATASE"/>
    <property type="match status" value="1"/>
</dbReference>
<dbReference type="SFLD" id="SFLDG01129">
    <property type="entry name" value="C1.5:_HAD__Beta-PGM__Phosphata"/>
    <property type="match status" value="1"/>
</dbReference>
<organism evidence="1 2">
    <name type="scientific">Clostridium lapidicellarium</name>
    <dbReference type="NCBI Taxonomy" id="3240931"/>
    <lineage>
        <taxon>Bacteria</taxon>
        <taxon>Bacillati</taxon>
        <taxon>Bacillota</taxon>
        <taxon>Clostridia</taxon>
        <taxon>Eubacteriales</taxon>
        <taxon>Clostridiaceae</taxon>
        <taxon>Clostridium</taxon>
    </lineage>
</organism>
<dbReference type="RefSeq" id="WP_369869027.1">
    <property type="nucleotide sequence ID" value="NZ_JBGFFE010000013.1"/>
</dbReference>
<name>A0ABV4DXG1_9CLOT</name>
<keyword evidence="2" id="KW-1185">Reference proteome</keyword>
<dbReference type="InterPro" id="IPR023198">
    <property type="entry name" value="PGP-like_dom2"/>
</dbReference>
<accession>A0ABV4DXG1</accession>
<dbReference type="Gene3D" id="1.10.150.240">
    <property type="entry name" value="Putative phosphatase, domain 2"/>
    <property type="match status" value="1"/>
</dbReference>
<keyword evidence="1" id="KW-0378">Hydrolase</keyword>
<dbReference type="InterPro" id="IPR041492">
    <property type="entry name" value="HAD_2"/>
</dbReference>
<evidence type="ECO:0000313" key="2">
    <source>
        <dbReference type="Proteomes" id="UP001565220"/>
    </source>
</evidence>
<dbReference type="PANTHER" id="PTHR18901">
    <property type="entry name" value="2-DEOXYGLUCOSE-6-PHOSPHATE PHOSPHATASE 2"/>
    <property type="match status" value="1"/>
</dbReference>
<dbReference type="EMBL" id="JBGFFE010000013">
    <property type="protein sequence ID" value="MEY8763927.1"/>
    <property type="molecule type" value="Genomic_DNA"/>
</dbReference>
<dbReference type="SUPFAM" id="SSF56784">
    <property type="entry name" value="HAD-like"/>
    <property type="match status" value="1"/>
</dbReference>
<proteinExistence type="predicted"/>
<dbReference type="Gene3D" id="3.40.50.1000">
    <property type="entry name" value="HAD superfamily/HAD-like"/>
    <property type="match status" value="1"/>
</dbReference>
<comment type="caution">
    <text evidence="1">The sequence shown here is derived from an EMBL/GenBank/DDBJ whole genome shotgun (WGS) entry which is preliminary data.</text>
</comment>